<evidence type="ECO:0000256" key="13">
    <source>
        <dbReference type="SAM" id="Coils"/>
    </source>
</evidence>
<evidence type="ECO:0000256" key="1">
    <source>
        <dbReference type="ARBA" id="ARBA00004651"/>
    </source>
</evidence>
<dbReference type="InterPro" id="IPR055120">
    <property type="entry name" value="Chs-1/2_IV_N"/>
</dbReference>
<keyword evidence="8 13" id="KW-0175">Coiled coil</keyword>
<feature type="transmembrane region" description="Helical" evidence="15">
    <location>
        <begin position="73"/>
        <end position="97"/>
    </location>
</feature>
<keyword evidence="3" id="KW-1003">Cell membrane</keyword>
<feature type="transmembrane region" description="Helical" evidence="15">
    <location>
        <begin position="262"/>
        <end position="281"/>
    </location>
</feature>
<comment type="similarity">
    <text evidence="11">Belongs to the chitin synthase family. Class IV subfamily.</text>
</comment>
<protein>
    <recommendedName>
        <fullName evidence="2">chitin synthase</fullName>
        <ecNumber evidence="2">2.4.1.16</ecNumber>
    </recommendedName>
</protein>
<accession>A0AAV1Z7H7</accession>
<dbReference type="Gene3D" id="3.90.550.10">
    <property type="entry name" value="Spore Coat Polysaccharide Biosynthesis Protein SpsA, Chain A"/>
    <property type="match status" value="1"/>
</dbReference>
<comment type="caution">
    <text evidence="17">The sequence shown here is derived from an EMBL/GenBank/DDBJ whole genome shotgun (WGS) entry which is preliminary data.</text>
</comment>
<dbReference type="Proteomes" id="UP001497382">
    <property type="component" value="Unassembled WGS sequence"/>
</dbReference>
<keyword evidence="10" id="KW-0325">Glycoprotein</keyword>
<keyword evidence="7 15" id="KW-1133">Transmembrane helix</keyword>
<gene>
    <name evidence="17" type="ORF">LARSCL_LOCUS2994</name>
</gene>
<evidence type="ECO:0000256" key="15">
    <source>
        <dbReference type="SAM" id="Phobius"/>
    </source>
</evidence>
<dbReference type="FunFam" id="3.90.550.10:FF:000139">
    <property type="entry name" value="Chitin synthase 8"/>
    <property type="match status" value="1"/>
</dbReference>
<evidence type="ECO:0000256" key="14">
    <source>
        <dbReference type="SAM" id="MobiDB-lite"/>
    </source>
</evidence>
<dbReference type="PANTHER" id="PTHR22914">
    <property type="entry name" value="CHITIN SYNTHASE"/>
    <property type="match status" value="1"/>
</dbReference>
<evidence type="ECO:0000256" key="10">
    <source>
        <dbReference type="ARBA" id="ARBA00023180"/>
    </source>
</evidence>
<feature type="transmembrane region" description="Helical" evidence="15">
    <location>
        <begin position="410"/>
        <end position="428"/>
    </location>
</feature>
<feature type="transmembrane region" description="Helical" evidence="15">
    <location>
        <begin position="1018"/>
        <end position="1037"/>
    </location>
</feature>
<feature type="region of interest" description="Disordered" evidence="14">
    <location>
        <begin position="1167"/>
        <end position="1203"/>
    </location>
</feature>
<dbReference type="CDD" id="cd04190">
    <property type="entry name" value="Chitin_synth_C"/>
    <property type="match status" value="1"/>
</dbReference>
<dbReference type="SUPFAM" id="SSF53448">
    <property type="entry name" value="Nucleotide-diphospho-sugar transferases"/>
    <property type="match status" value="1"/>
</dbReference>
<feature type="transmembrane region" description="Helical" evidence="15">
    <location>
        <begin position="228"/>
        <end position="250"/>
    </location>
</feature>
<dbReference type="Pfam" id="PF03142">
    <property type="entry name" value="Chitin_synth_2"/>
    <property type="match status" value="1"/>
</dbReference>
<dbReference type="EMBL" id="CAXIEN010000022">
    <property type="protein sequence ID" value="CAL1266259.1"/>
    <property type="molecule type" value="Genomic_DNA"/>
</dbReference>
<evidence type="ECO:0000256" key="3">
    <source>
        <dbReference type="ARBA" id="ARBA00022475"/>
    </source>
</evidence>
<feature type="transmembrane region" description="Helical" evidence="15">
    <location>
        <begin position="1256"/>
        <end position="1276"/>
    </location>
</feature>
<evidence type="ECO:0000256" key="11">
    <source>
        <dbReference type="ARBA" id="ARBA00046329"/>
    </source>
</evidence>
<keyword evidence="9 15" id="KW-0472">Membrane</keyword>
<evidence type="ECO:0000256" key="12">
    <source>
        <dbReference type="ARBA" id="ARBA00048014"/>
    </source>
</evidence>
<keyword evidence="6 15" id="KW-0812">Transmembrane</keyword>
<dbReference type="EC" id="2.4.1.16" evidence="2"/>
<evidence type="ECO:0000313" key="18">
    <source>
        <dbReference type="Proteomes" id="UP001497382"/>
    </source>
</evidence>
<evidence type="ECO:0000256" key="8">
    <source>
        <dbReference type="ARBA" id="ARBA00023054"/>
    </source>
</evidence>
<evidence type="ECO:0000256" key="6">
    <source>
        <dbReference type="ARBA" id="ARBA00022692"/>
    </source>
</evidence>
<evidence type="ECO:0000256" key="4">
    <source>
        <dbReference type="ARBA" id="ARBA00022676"/>
    </source>
</evidence>
<evidence type="ECO:0000256" key="2">
    <source>
        <dbReference type="ARBA" id="ARBA00012543"/>
    </source>
</evidence>
<feature type="transmembrane region" description="Helical" evidence="15">
    <location>
        <begin position="302"/>
        <end position="326"/>
    </location>
</feature>
<feature type="region of interest" description="Disordered" evidence="14">
    <location>
        <begin position="1542"/>
        <end position="1564"/>
    </location>
</feature>
<feature type="transmembrane region" description="Helical" evidence="15">
    <location>
        <begin position="131"/>
        <end position="150"/>
    </location>
</feature>
<evidence type="ECO:0000256" key="5">
    <source>
        <dbReference type="ARBA" id="ARBA00022679"/>
    </source>
</evidence>
<comment type="catalytic activity">
    <reaction evidence="12">
        <text>[(1-&gt;4)-N-acetyl-beta-D-glucosaminyl](n) + UDP-N-acetyl-alpha-D-glucosamine = [(1-&gt;4)-N-acetyl-beta-D-glucosaminyl](n+1) + UDP + H(+)</text>
        <dbReference type="Rhea" id="RHEA:16637"/>
        <dbReference type="Rhea" id="RHEA-COMP:9593"/>
        <dbReference type="Rhea" id="RHEA-COMP:9595"/>
        <dbReference type="ChEBI" id="CHEBI:15378"/>
        <dbReference type="ChEBI" id="CHEBI:17029"/>
        <dbReference type="ChEBI" id="CHEBI:57705"/>
        <dbReference type="ChEBI" id="CHEBI:58223"/>
        <dbReference type="EC" id="2.4.1.16"/>
    </reaction>
</comment>
<dbReference type="InterPro" id="IPR004835">
    <property type="entry name" value="Chitin_synth"/>
</dbReference>
<reference evidence="17 18" key="1">
    <citation type="submission" date="2024-04" db="EMBL/GenBank/DDBJ databases">
        <authorList>
            <person name="Rising A."/>
            <person name="Reimegard J."/>
            <person name="Sonavane S."/>
            <person name="Akerstrom W."/>
            <person name="Nylinder S."/>
            <person name="Hedman E."/>
            <person name="Kallberg Y."/>
        </authorList>
    </citation>
    <scope>NUCLEOTIDE SEQUENCE [LARGE SCALE GENOMIC DNA]</scope>
</reference>
<keyword evidence="5" id="KW-0808">Transferase</keyword>
<feature type="transmembrane region" description="Helical" evidence="15">
    <location>
        <begin position="170"/>
        <end position="191"/>
    </location>
</feature>
<feature type="transmembrane region" description="Helical" evidence="15">
    <location>
        <begin position="932"/>
        <end position="950"/>
    </location>
</feature>
<feature type="transmembrane region" description="Helical" evidence="15">
    <location>
        <begin position="468"/>
        <end position="487"/>
    </location>
</feature>
<dbReference type="GO" id="GO:0006031">
    <property type="term" value="P:chitin biosynthetic process"/>
    <property type="evidence" value="ECO:0007669"/>
    <property type="project" value="TreeGrafter"/>
</dbReference>
<evidence type="ECO:0000259" key="16">
    <source>
        <dbReference type="Pfam" id="PF23000"/>
    </source>
</evidence>
<feature type="transmembrane region" description="Helical" evidence="15">
    <location>
        <begin position="956"/>
        <end position="978"/>
    </location>
</feature>
<proteinExistence type="inferred from homology"/>
<feature type="transmembrane region" description="Helical" evidence="15">
    <location>
        <begin position="985"/>
        <end position="1006"/>
    </location>
</feature>
<dbReference type="InterPro" id="IPR029044">
    <property type="entry name" value="Nucleotide-diphossugar_trans"/>
</dbReference>
<feature type="compositionally biased region" description="Acidic residues" evidence="14">
    <location>
        <begin position="1169"/>
        <end position="1190"/>
    </location>
</feature>
<feature type="domain" description="Chitin synthase chs-1/2 N-terminal putative transporter" evidence="16">
    <location>
        <begin position="62"/>
        <end position="316"/>
    </location>
</feature>
<feature type="transmembrane region" description="Helical" evidence="15">
    <location>
        <begin position="379"/>
        <end position="398"/>
    </location>
</feature>
<comment type="subcellular location">
    <subcellularLocation>
        <location evidence="1">Cell membrane</location>
        <topology evidence="1">Multi-pass membrane protein</topology>
    </subcellularLocation>
</comment>
<dbReference type="GO" id="GO:0004100">
    <property type="term" value="F:chitin synthase activity"/>
    <property type="evidence" value="ECO:0007669"/>
    <property type="project" value="UniProtKB-EC"/>
</dbReference>
<evidence type="ECO:0000313" key="17">
    <source>
        <dbReference type="EMBL" id="CAL1266259.1"/>
    </source>
</evidence>
<dbReference type="GO" id="GO:0005886">
    <property type="term" value="C:plasma membrane"/>
    <property type="evidence" value="ECO:0007669"/>
    <property type="project" value="UniProtKB-SubCell"/>
</dbReference>
<evidence type="ECO:0000256" key="9">
    <source>
        <dbReference type="ARBA" id="ARBA00023136"/>
    </source>
</evidence>
<dbReference type="PANTHER" id="PTHR22914:SF42">
    <property type="entry name" value="CHITIN SYNTHASE"/>
    <property type="match status" value="1"/>
</dbReference>
<evidence type="ECO:0000256" key="7">
    <source>
        <dbReference type="ARBA" id="ARBA00022989"/>
    </source>
</evidence>
<feature type="transmembrane region" description="Helical" evidence="15">
    <location>
        <begin position="895"/>
        <end position="920"/>
    </location>
</feature>
<feature type="transmembrane region" description="Helical" evidence="15">
    <location>
        <begin position="1314"/>
        <end position="1335"/>
    </location>
</feature>
<feature type="transmembrane region" description="Helical" evidence="15">
    <location>
        <begin position="197"/>
        <end position="216"/>
    </location>
</feature>
<keyword evidence="18" id="KW-1185">Reference proteome</keyword>
<keyword evidence="4" id="KW-0328">Glycosyltransferase</keyword>
<dbReference type="Pfam" id="PF23000">
    <property type="entry name" value="ChitinSynthase_IV_N"/>
    <property type="match status" value="1"/>
</dbReference>
<organism evidence="17 18">
    <name type="scientific">Larinioides sclopetarius</name>
    <dbReference type="NCBI Taxonomy" id="280406"/>
    <lineage>
        <taxon>Eukaryota</taxon>
        <taxon>Metazoa</taxon>
        <taxon>Ecdysozoa</taxon>
        <taxon>Arthropoda</taxon>
        <taxon>Chelicerata</taxon>
        <taxon>Arachnida</taxon>
        <taxon>Araneae</taxon>
        <taxon>Araneomorphae</taxon>
        <taxon>Entelegynae</taxon>
        <taxon>Araneoidea</taxon>
        <taxon>Araneidae</taxon>
        <taxon>Larinioides</taxon>
    </lineage>
</organism>
<name>A0AAV1Z7H7_9ARAC</name>
<sequence length="1564" mass="179552">MATVENSTEVKRPFGEDILRMQNENALDRESVFIFVDDDTERKWDLYDETAVEKDNMTDDRPSFTKAVKLLKILVYLATFGIILTCAVLSKATLLFMTSIINKKRTFSPCNISGLERDQKYVVQLSNEERYSWIWCLLFVFFVPEILTFFRGLRLCIFKRYEKPQISSFVTVFVVESVHIVGLVIMVFLVFPQINAIVALTLTNAVCIVPSFLNVYASWSSKNTAKSWGNNILCLFVMTGQISILVWVTYEKVSADNFHTEIYYATLAAVLISFLWWENFVNIDSPNILQTLKKDIERSRSFIYIFISLWKIIIIYISVLVCLSLPPNGDDVKSFLKSFPKSFKRYNLTLIWPDIYGEIPDTYKPPENAFLLNDHTEPYLPLIIAGIHMMASFLCYSCGKFVCKVCIQGFSYALPVLLTVPVTMSILVKACDNECEFKRTLTTTDLIDWRYHYWNCPNDQYVFSMGNMIFWIFWLFSQILITIHLWNPHCERMASTSKLFVNPMYCTALIDQSLALNRRRNDKVESETHVRLESNVSEINMSDVPRIFACATMWHETPDEMEQLLKSIMRMDVHQCSQKTIQAGLKIRNPDYYEIETHILFDDAFVVSDEDDDKMTINSFVKDFIEAVDTAASKVYSKKCQRPNPPVKVPTPYGGRLIWHLPGDNVLVVHLKNKDLIRHKKRWSQVMYMYYLLGYRLESSMAYGQSSDKLLRNTFILALDGDIDFKPNAVQLLVDLMNRNKNLGAACGRIHPVGTGMMVYYQKFEYAIGHWLQKATEHMIGCVLCSPGCFSLFRAEALMKNNIIRTYASKSKEAIEYVQFDQGEDRWLCTLLLQRGYRVEYSAASDAYTHCPETFAEFYTQRRRWAPSTMANIMDLLMNYKKTVQCNDNISRPYVAYQVLLMVGTVLGPGTIFLMLVGAMVSAFQISNWQSFIANLVPIIFFILICFYTKNDTQILIAEIFSALYALLMMAVLVGISLQMVIDGITSPGAIFILAMTASFIVAALAHPQEFWCVVHGFIYFLSIPSMYLLLALYSFVNLHVVSWGTREVQTKKTKKQLEAEKLQAQAIVNQQVSKKSGIIDWMPFLGNSVEEEGSISFGFANLFRCLCCTYPKPDPSAVQIVKMENHLKDISNSIQNMQKQLDSTNQRFSGFRRRSIVHPSQKDLNAVLEDENFEEEDMPEIEPNDDQEEQPSNQPDNNEHWLSDRSLVKSATKHLSEEENEFWNELISRYLEPLIDKPEEKAKISRQLIELRNKVVFGVLMLNSLFILIVFLLQMQKDTLHVEWPLNGKANITYIAVNTEIKIEMTYLQLEPINLVLVFFFTLILVIQFIAMLFHRLETMSHILASTTLIDQNDKDTDQINFSQLTDLLHKQGLKDEDEDDDEVYGDMLDQTTVNAPMKESGNGMIPNGFVERGSVLGLGISEMPRNRSLSITIEKNLQKLLDADPKFNLKVRRMSKNPEALDALRRRTSMSNTRSQTSRSSAILDGIEVLDRAFGTPIISPRTSMYNPSFDTESVKSFPMVDFSIAQASVARTIFARTDSRNSSQRRKLENINEDSVKPEDV</sequence>
<feature type="coiled-coil region" evidence="13">
    <location>
        <begin position="1121"/>
        <end position="1155"/>
    </location>
</feature>
<feature type="compositionally biased region" description="Basic and acidic residues" evidence="14">
    <location>
        <begin position="1549"/>
        <end position="1564"/>
    </location>
</feature>